<dbReference type="RefSeq" id="WP_062536270.1">
    <property type="nucleotide sequence ID" value="NZ_DF970181.1"/>
</dbReference>
<protein>
    <submittedName>
        <fullName evidence="3">Uncharacterized protein</fullName>
    </submittedName>
</protein>
<feature type="transmembrane region" description="Helical" evidence="1">
    <location>
        <begin position="41"/>
        <end position="61"/>
    </location>
</feature>
<dbReference type="EMBL" id="DF970181">
    <property type="protein sequence ID" value="GAP65996.1"/>
    <property type="molecule type" value="Genomic_DNA"/>
</dbReference>
<accession>A0A0K8QMN4</accession>
<dbReference type="HOGENOM" id="CLU_202362_0_0_6"/>
<evidence type="ECO:0000313" key="4">
    <source>
        <dbReference type="Proteomes" id="UP000253740"/>
    </source>
</evidence>
<dbReference type="AlphaFoldDB" id="A0A0K8QMN4"/>
<dbReference type="EMBL" id="DF952378">
    <property type="protein sequence ID" value="GAN44850.1"/>
    <property type="molecule type" value="Genomic_DNA"/>
</dbReference>
<keyword evidence="4" id="KW-1185">Reference proteome</keyword>
<organism evidence="3">
    <name type="scientific">Mizugakiibacter sediminis</name>
    <dbReference type="NCBI Taxonomy" id="1475481"/>
    <lineage>
        <taxon>Bacteria</taxon>
        <taxon>Pseudomonadati</taxon>
        <taxon>Pseudomonadota</taxon>
        <taxon>Gammaproteobacteria</taxon>
        <taxon>Lysobacterales</taxon>
        <taxon>Rhodanobacteraceae</taxon>
        <taxon>Mizugakiibacter</taxon>
    </lineage>
</organism>
<keyword evidence="1" id="KW-0812">Transmembrane</keyword>
<keyword evidence="1" id="KW-0472">Membrane</keyword>
<evidence type="ECO:0000313" key="2">
    <source>
        <dbReference type="EMBL" id="GAN44850.1"/>
    </source>
</evidence>
<dbReference type="OrthoDB" id="5657124at2"/>
<reference evidence="2" key="1">
    <citation type="submission" date="2015-03" db="EMBL/GenBank/DDBJ databases">
        <title>Draft genome sequence of Mizugakiibacter sediminis skMP5.</title>
        <authorList>
            <person name="Watanabe T."/>
            <person name="Kojima H."/>
            <person name="Fukui M."/>
        </authorList>
    </citation>
    <scope>NUCLEOTIDE SEQUENCE</scope>
    <source>
        <strain evidence="2">SkMP5</strain>
    </source>
</reference>
<sequence>MNARAYLGLSSAIFGLAALAHALRLLQGWSLHLGPLTVPPWASWVGLLAGATLCAWGLALYRRSA</sequence>
<evidence type="ECO:0000256" key="1">
    <source>
        <dbReference type="SAM" id="Phobius"/>
    </source>
</evidence>
<name>A0A0K8QMN4_9GAMM</name>
<dbReference type="STRING" id="1475481.GCA_000953855_01316"/>
<evidence type="ECO:0000313" key="3">
    <source>
        <dbReference type="EMBL" id="GAP65996.1"/>
    </source>
</evidence>
<keyword evidence="1" id="KW-1133">Transmembrane helix</keyword>
<proteinExistence type="predicted"/>
<gene>
    <name evidence="2" type="ORF">MBSD_1386</name>
    <name evidence="3" type="ORF">MBSD_n1298</name>
</gene>
<reference evidence="3" key="2">
    <citation type="submission" date="2015-08" db="EMBL/GenBank/DDBJ databases">
        <title>Complete DNA Sequence of Pseudomonas syringae pv. actinidiae, the Causal Agent of Kiwifruit Canker Disease.</title>
        <authorList>
            <person name="Rikkerink E.H.A."/>
            <person name="Fineran P.C."/>
        </authorList>
    </citation>
    <scope>NUCLEOTIDE SEQUENCE</scope>
    <source>
        <strain evidence="3">SkMP5</strain>
    </source>
</reference>
<dbReference type="Proteomes" id="UP000253740">
    <property type="component" value="Unassembled WGS sequence"/>
</dbReference>